<proteinExistence type="predicted"/>
<feature type="region of interest" description="Disordered" evidence="1">
    <location>
        <begin position="136"/>
        <end position="171"/>
    </location>
</feature>
<evidence type="ECO:0000313" key="3">
    <source>
        <dbReference type="Proteomes" id="UP000540412"/>
    </source>
</evidence>
<dbReference type="RefSeq" id="WP_157185400.1">
    <property type="nucleotide sequence ID" value="NZ_JACHIT010000001.1"/>
</dbReference>
<name>A0A7W9UJ62_9NOCA</name>
<dbReference type="Proteomes" id="UP000540412">
    <property type="component" value="Unassembled WGS sequence"/>
</dbReference>
<reference evidence="2 3" key="1">
    <citation type="submission" date="2020-08" db="EMBL/GenBank/DDBJ databases">
        <title>Sequencing the genomes of 1000 actinobacteria strains.</title>
        <authorList>
            <person name="Klenk H.-P."/>
        </authorList>
    </citation>
    <scope>NUCLEOTIDE SEQUENCE [LARGE SCALE GENOMIC DNA]</scope>
    <source>
        <strain evidence="2 3">DSM 43582</strain>
    </source>
</reference>
<organism evidence="2 3">
    <name type="scientific">Nocardia transvalensis</name>
    <dbReference type="NCBI Taxonomy" id="37333"/>
    <lineage>
        <taxon>Bacteria</taxon>
        <taxon>Bacillati</taxon>
        <taxon>Actinomycetota</taxon>
        <taxon>Actinomycetes</taxon>
        <taxon>Mycobacteriales</taxon>
        <taxon>Nocardiaceae</taxon>
        <taxon>Nocardia</taxon>
    </lineage>
</organism>
<comment type="caution">
    <text evidence="2">The sequence shown here is derived from an EMBL/GenBank/DDBJ whole genome shotgun (WGS) entry which is preliminary data.</text>
</comment>
<evidence type="ECO:0000313" key="2">
    <source>
        <dbReference type="EMBL" id="MBB5914912.1"/>
    </source>
</evidence>
<sequence length="171" mass="18856">MGDEQAQAIHLLSGLKPETKAATEERIRNASSAAIHDVHFWCMNPDGDLLLFSAGQKFITYRYFQAIDGHTTEKLTPALGAEYPDDPAACCTQAVSWRDPQGQYWAKLGMFPAFRCKNSDVALEVLIKKAKKLTEKARRSQQKAQAHQASLPASGQRPETRSTEPPAAGQE</sequence>
<protein>
    <submittedName>
        <fullName evidence="2">Uncharacterized protein</fullName>
    </submittedName>
</protein>
<feature type="compositionally biased region" description="Polar residues" evidence="1">
    <location>
        <begin position="142"/>
        <end position="153"/>
    </location>
</feature>
<gene>
    <name evidence="2" type="ORF">BJY24_003779</name>
</gene>
<dbReference type="AlphaFoldDB" id="A0A7W9UJ62"/>
<accession>A0A7W9UJ62</accession>
<evidence type="ECO:0000256" key="1">
    <source>
        <dbReference type="SAM" id="MobiDB-lite"/>
    </source>
</evidence>
<dbReference type="EMBL" id="JACHIT010000001">
    <property type="protein sequence ID" value="MBB5914912.1"/>
    <property type="molecule type" value="Genomic_DNA"/>
</dbReference>
<keyword evidence="3" id="KW-1185">Reference proteome</keyword>